<accession>A0A5N5UBB0</accession>
<comment type="caution">
    <text evidence="1">The sequence shown here is derived from an EMBL/GenBank/DDBJ whole genome shotgun (WGS) entry which is preliminary data.</text>
</comment>
<accession>A0A5N5UGP5</accession>
<name>A0A5N5UBB0_9EURY</name>
<dbReference type="Proteomes" id="UP000326865">
    <property type="component" value="Unassembled WGS sequence"/>
</dbReference>
<reference evidence="4 5" key="1">
    <citation type="submission" date="2019-10" db="EMBL/GenBank/DDBJ databases">
        <title>Unraveling microbial dark matter from salterns through culturing: the case of the genus Halosegnis.</title>
        <authorList>
            <person name="Duran-Viseras A."/>
            <person name="Andrei A.-S."/>
            <person name="Vera-Gargallo B."/>
            <person name="Ghai R."/>
            <person name="Sanchez-Porro C."/>
            <person name="Ventosa A."/>
        </authorList>
    </citation>
    <scope>NUCLEOTIDE SEQUENCE [LARGE SCALE GENOMIC DNA]</scope>
    <source>
        <strain evidence="2 5">F17-44</strain>
        <strain evidence="1 6">F18-79</strain>
        <strain evidence="3 4">F19-13</strain>
    </source>
</reference>
<evidence type="ECO:0000313" key="2">
    <source>
        <dbReference type="EMBL" id="KAB7516861.1"/>
    </source>
</evidence>
<protein>
    <submittedName>
        <fullName evidence="1">Uncharacterized protein</fullName>
    </submittedName>
</protein>
<gene>
    <name evidence="1" type="ORF">DM867_01940</name>
    <name evidence="2" type="ORF">DMP03_05710</name>
    <name evidence="3" type="ORF">DP108_01825</name>
</gene>
<sequence length="138" mass="14776">MSEQSVLLYDGSRPLFRRLARAVERRADGLALVPLGSETGAAFLDRQFGERPFAFLLVAGDRVYAGGTAISQLLERYGAGERLTALAERLYDVGGDSFGRVVHGAEPADIDGQFTLDDDAATVLWGAVGVEIDVQDAT</sequence>
<dbReference type="Proteomes" id="UP000326207">
    <property type="component" value="Unassembled WGS sequence"/>
</dbReference>
<evidence type="ECO:0000313" key="6">
    <source>
        <dbReference type="Proteomes" id="UP000326865"/>
    </source>
</evidence>
<accession>A0A5N5UNK8</accession>
<evidence type="ECO:0000313" key="3">
    <source>
        <dbReference type="EMBL" id="KAB7520012.1"/>
    </source>
</evidence>
<dbReference type="AlphaFoldDB" id="A0A5N5UBB0"/>
<dbReference type="RefSeq" id="WP_152119741.1">
    <property type="nucleotide sequence ID" value="NZ_QJOW01000002.1"/>
</dbReference>
<proteinExistence type="predicted"/>
<evidence type="ECO:0000313" key="1">
    <source>
        <dbReference type="EMBL" id="KAB7515926.1"/>
    </source>
</evidence>
<dbReference type="EMBL" id="QMDY01000001">
    <property type="protein sequence ID" value="KAB7520012.1"/>
    <property type="molecule type" value="Genomic_DNA"/>
</dbReference>
<dbReference type="Proteomes" id="UP000326302">
    <property type="component" value="Unassembled WGS sequence"/>
</dbReference>
<evidence type="ECO:0000313" key="5">
    <source>
        <dbReference type="Proteomes" id="UP000326302"/>
    </source>
</evidence>
<organism evidence="1 6">
    <name type="scientific">Halosegnis rubeus</name>
    <dbReference type="NCBI Taxonomy" id="2212850"/>
    <lineage>
        <taxon>Archaea</taxon>
        <taxon>Methanobacteriati</taxon>
        <taxon>Methanobacteriota</taxon>
        <taxon>Stenosarchaea group</taxon>
        <taxon>Halobacteria</taxon>
        <taxon>Halobacteriales</taxon>
        <taxon>Natronomonadaceae</taxon>
        <taxon>Halosegnis</taxon>
    </lineage>
</organism>
<dbReference type="EMBL" id="QKKZ01000001">
    <property type="protein sequence ID" value="KAB7515926.1"/>
    <property type="molecule type" value="Genomic_DNA"/>
</dbReference>
<dbReference type="OrthoDB" id="220637at2157"/>
<evidence type="ECO:0000313" key="4">
    <source>
        <dbReference type="Proteomes" id="UP000326207"/>
    </source>
</evidence>
<keyword evidence="6" id="KW-1185">Reference proteome</keyword>
<dbReference type="EMBL" id="QJOW01000002">
    <property type="protein sequence ID" value="KAB7516861.1"/>
    <property type="molecule type" value="Genomic_DNA"/>
</dbReference>